<dbReference type="GO" id="GO:0061630">
    <property type="term" value="F:ubiquitin protein ligase activity"/>
    <property type="evidence" value="ECO:0007669"/>
    <property type="project" value="UniProtKB-EC"/>
</dbReference>
<dbReference type="SMART" id="SM00744">
    <property type="entry name" value="RINGv"/>
    <property type="match status" value="1"/>
</dbReference>
<evidence type="ECO:0000256" key="1">
    <source>
        <dbReference type="ARBA" id="ARBA00000900"/>
    </source>
</evidence>
<evidence type="ECO:0000259" key="7">
    <source>
        <dbReference type="PROSITE" id="PS50089"/>
    </source>
</evidence>
<dbReference type="InterPro" id="IPR001841">
    <property type="entry name" value="Znf_RING"/>
</dbReference>
<dbReference type="EMBL" id="JAYMYS010000003">
    <property type="protein sequence ID" value="KAK7400365.1"/>
    <property type="molecule type" value="Genomic_DNA"/>
</dbReference>
<dbReference type="Proteomes" id="UP001386955">
    <property type="component" value="Unassembled WGS sequence"/>
</dbReference>
<dbReference type="Pfam" id="PF13639">
    <property type="entry name" value="zf-RING_2"/>
    <property type="match status" value="1"/>
</dbReference>
<dbReference type="CDD" id="cd16454">
    <property type="entry name" value="RING-H2_PA-TM-RING"/>
    <property type="match status" value="1"/>
</dbReference>
<dbReference type="GO" id="GO:0005737">
    <property type="term" value="C:cytoplasm"/>
    <property type="evidence" value="ECO:0007669"/>
    <property type="project" value="TreeGrafter"/>
</dbReference>
<dbReference type="SUPFAM" id="SSF57850">
    <property type="entry name" value="RING/U-box"/>
    <property type="match status" value="1"/>
</dbReference>
<accession>A0AAN9SPA2</accession>
<name>A0AAN9SPA2_PSOTE</name>
<evidence type="ECO:0000256" key="6">
    <source>
        <dbReference type="PROSITE-ProRule" id="PRU00175"/>
    </source>
</evidence>
<dbReference type="GO" id="GO:0016567">
    <property type="term" value="P:protein ubiquitination"/>
    <property type="evidence" value="ECO:0007669"/>
    <property type="project" value="TreeGrafter"/>
</dbReference>
<gene>
    <name evidence="8" type="ORF">VNO78_11571</name>
</gene>
<keyword evidence="3" id="KW-0479">Metal-binding</keyword>
<comment type="caution">
    <text evidence="8">The sequence shown here is derived from an EMBL/GenBank/DDBJ whole genome shotgun (WGS) entry which is preliminary data.</text>
</comment>
<feature type="domain" description="RING-type" evidence="7">
    <location>
        <begin position="164"/>
        <end position="208"/>
    </location>
</feature>
<dbReference type="InterPro" id="IPR013083">
    <property type="entry name" value="Znf_RING/FYVE/PHD"/>
</dbReference>
<dbReference type="EC" id="2.3.2.27" evidence="2"/>
<dbReference type="PROSITE" id="PS50089">
    <property type="entry name" value="ZF_RING_2"/>
    <property type="match status" value="1"/>
</dbReference>
<comment type="catalytic activity">
    <reaction evidence="1">
        <text>S-ubiquitinyl-[E2 ubiquitin-conjugating enzyme]-L-cysteine + [acceptor protein]-L-lysine = [E2 ubiquitin-conjugating enzyme]-L-cysteine + N(6)-ubiquitinyl-[acceptor protein]-L-lysine.</text>
        <dbReference type="EC" id="2.3.2.27"/>
    </reaction>
</comment>
<dbReference type="AlphaFoldDB" id="A0AAN9SPA2"/>
<sequence length="223" mass="25745">MGLTETEEEHVKPRGRDILRFNITVSLQFLTQHRRVAEALTLFKASIPITCERFENNEENFLRSFLSNPSSIPYFAPEGLDEITRELIPWVKTLFEVETLASDEAEPSDSECREFPLSLYIFVDVPEDEESTVIAEEYSKQHRLNMIKSLKTITDSTFIKTEDCSICMEGFSREESDDALSSMPCHHVFHHQCIVKWLQTADTCPLCRYSMPSAKTSIYTLRM</sequence>
<dbReference type="PANTHER" id="PTHR15710">
    <property type="entry name" value="E3 UBIQUITIN-PROTEIN LIGASE PRAJA"/>
    <property type="match status" value="1"/>
</dbReference>
<dbReference type="Gene3D" id="3.30.40.10">
    <property type="entry name" value="Zinc/RING finger domain, C3HC4 (zinc finger)"/>
    <property type="match status" value="1"/>
</dbReference>
<organism evidence="8 9">
    <name type="scientific">Psophocarpus tetragonolobus</name>
    <name type="common">Winged bean</name>
    <name type="synonym">Dolichos tetragonolobus</name>
    <dbReference type="NCBI Taxonomy" id="3891"/>
    <lineage>
        <taxon>Eukaryota</taxon>
        <taxon>Viridiplantae</taxon>
        <taxon>Streptophyta</taxon>
        <taxon>Embryophyta</taxon>
        <taxon>Tracheophyta</taxon>
        <taxon>Spermatophyta</taxon>
        <taxon>Magnoliopsida</taxon>
        <taxon>eudicotyledons</taxon>
        <taxon>Gunneridae</taxon>
        <taxon>Pentapetalae</taxon>
        <taxon>rosids</taxon>
        <taxon>fabids</taxon>
        <taxon>Fabales</taxon>
        <taxon>Fabaceae</taxon>
        <taxon>Papilionoideae</taxon>
        <taxon>50 kb inversion clade</taxon>
        <taxon>NPAAA clade</taxon>
        <taxon>indigoferoid/millettioid clade</taxon>
        <taxon>Phaseoleae</taxon>
        <taxon>Psophocarpus</taxon>
    </lineage>
</organism>
<dbReference type="InterPro" id="IPR011016">
    <property type="entry name" value="Znf_RING-CH"/>
</dbReference>
<evidence type="ECO:0000313" key="8">
    <source>
        <dbReference type="EMBL" id="KAK7400365.1"/>
    </source>
</evidence>
<evidence type="ECO:0000256" key="5">
    <source>
        <dbReference type="ARBA" id="ARBA00022833"/>
    </source>
</evidence>
<proteinExistence type="predicted"/>
<keyword evidence="5" id="KW-0862">Zinc</keyword>
<evidence type="ECO:0000256" key="2">
    <source>
        <dbReference type="ARBA" id="ARBA00012483"/>
    </source>
</evidence>
<keyword evidence="4 6" id="KW-0863">Zinc-finger</keyword>
<evidence type="ECO:0000313" key="9">
    <source>
        <dbReference type="Proteomes" id="UP001386955"/>
    </source>
</evidence>
<keyword evidence="9" id="KW-1185">Reference proteome</keyword>
<evidence type="ECO:0000256" key="4">
    <source>
        <dbReference type="ARBA" id="ARBA00022771"/>
    </source>
</evidence>
<dbReference type="PANTHER" id="PTHR15710:SF77">
    <property type="entry name" value="RING-H2 FINGER PROTEIN ATL21B"/>
    <property type="match status" value="1"/>
</dbReference>
<reference evidence="8 9" key="1">
    <citation type="submission" date="2024-01" db="EMBL/GenBank/DDBJ databases">
        <title>The genomes of 5 underutilized Papilionoideae crops provide insights into root nodulation and disease resistanc.</title>
        <authorList>
            <person name="Jiang F."/>
        </authorList>
    </citation>
    <scope>NUCLEOTIDE SEQUENCE [LARGE SCALE GENOMIC DNA]</scope>
    <source>
        <strain evidence="8">DUOXIRENSHENG_FW03</strain>
        <tissue evidence="8">Leaves</tissue>
    </source>
</reference>
<dbReference type="SMART" id="SM00184">
    <property type="entry name" value="RING"/>
    <property type="match status" value="1"/>
</dbReference>
<protein>
    <recommendedName>
        <fullName evidence="2">RING-type E3 ubiquitin transferase</fullName>
        <ecNumber evidence="2">2.3.2.27</ecNumber>
    </recommendedName>
</protein>
<evidence type="ECO:0000256" key="3">
    <source>
        <dbReference type="ARBA" id="ARBA00022723"/>
    </source>
</evidence>
<dbReference type="GO" id="GO:0008270">
    <property type="term" value="F:zinc ion binding"/>
    <property type="evidence" value="ECO:0007669"/>
    <property type="project" value="UniProtKB-KW"/>
</dbReference>